<dbReference type="Pfam" id="PF00072">
    <property type="entry name" value="Response_reg"/>
    <property type="match status" value="1"/>
</dbReference>
<dbReference type="GO" id="GO:0003700">
    <property type="term" value="F:DNA-binding transcription factor activity"/>
    <property type="evidence" value="ECO:0007669"/>
    <property type="project" value="InterPro"/>
</dbReference>
<keyword evidence="3" id="KW-0804">Transcription</keyword>
<keyword evidence="4" id="KW-0597">Phosphoprotein</keyword>
<dbReference type="AlphaFoldDB" id="A0A7X0X845"/>
<dbReference type="SUPFAM" id="SSF46689">
    <property type="entry name" value="Homeodomain-like"/>
    <property type="match status" value="1"/>
</dbReference>
<dbReference type="PROSITE" id="PS01124">
    <property type="entry name" value="HTH_ARAC_FAMILY_2"/>
    <property type="match status" value="1"/>
</dbReference>
<keyword evidence="2" id="KW-0238">DNA-binding</keyword>
<keyword evidence="1" id="KW-0805">Transcription regulation</keyword>
<dbReference type="Pfam" id="PF12833">
    <property type="entry name" value="HTH_18"/>
    <property type="match status" value="1"/>
</dbReference>
<evidence type="ECO:0000256" key="1">
    <source>
        <dbReference type="ARBA" id="ARBA00023015"/>
    </source>
</evidence>
<sequence>MLKILLVDDEPLIVKGLERIIPELEQEIEVIGTAKNGAIALEMFSEQEVDVLLTDIQMPVMNGLELIDEWKKRQPTTKTIVLSGFEDFHYIKRGLSAGIENYLLKPLNEQELKETLIQIEKKQLANNSLSPREEAYYILRDNTIWRWLHLRINKEEWEERLALYDMTLGQKRNAVLIQIQPTNDCDNEEWKELLESYRKKYPFMLVTPDNEMIVGIEETTSLSEQILVIQSEIKSYLKNEEFYLFVSELVQGEIMYPQAFRQLTRLLPERLVQDKGSLIALQKRTKHTWRPKRKQHQLAKLLVMNNEKEIKAWIRSFFQEWLDHKLESDPHQMLHILNELLVMLSESDPKVLSESMEKMAGQTSIEGLEETTLTYAIRYYNHKKQTDEAKSPIIQNVLTYIKEHFSEGMSLKTLGNDFHINAVYLGQLFQKEMGEHFTDYLNRYRVNYAKEELLQTQDNLTIIARKSGYTDMAYFYRQFKKHTGETPNRYRKIHQ</sequence>
<dbReference type="PROSITE" id="PS50110">
    <property type="entry name" value="RESPONSE_REGULATORY"/>
    <property type="match status" value="1"/>
</dbReference>
<organism evidence="7 8">
    <name type="scientific">Listeria immobilis</name>
    <dbReference type="NCBI Taxonomy" id="2713502"/>
    <lineage>
        <taxon>Bacteria</taxon>
        <taxon>Bacillati</taxon>
        <taxon>Bacillota</taxon>
        <taxon>Bacilli</taxon>
        <taxon>Bacillales</taxon>
        <taxon>Listeriaceae</taxon>
        <taxon>Listeria</taxon>
    </lineage>
</organism>
<evidence type="ECO:0000259" key="6">
    <source>
        <dbReference type="PROSITE" id="PS50110"/>
    </source>
</evidence>
<dbReference type="PANTHER" id="PTHR43280:SF35">
    <property type="entry name" value="RESPONSE REGULATOR"/>
    <property type="match status" value="1"/>
</dbReference>
<dbReference type="PANTHER" id="PTHR43280">
    <property type="entry name" value="ARAC-FAMILY TRANSCRIPTIONAL REGULATOR"/>
    <property type="match status" value="1"/>
</dbReference>
<dbReference type="InterPro" id="IPR018062">
    <property type="entry name" value="HTH_AraC-typ_CS"/>
</dbReference>
<dbReference type="PROSITE" id="PS00041">
    <property type="entry name" value="HTH_ARAC_FAMILY_1"/>
    <property type="match status" value="1"/>
</dbReference>
<name>A0A7X0X845_9LIST</name>
<gene>
    <name evidence="7" type="ORF">HCJ38_10120</name>
</gene>
<comment type="caution">
    <text evidence="7">The sequence shown here is derived from an EMBL/GenBank/DDBJ whole genome shotgun (WGS) entry which is preliminary data.</text>
</comment>
<dbReference type="GO" id="GO:0043565">
    <property type="term" value="F:sequence-specific DNA binding"/>
    <property type="evidence" value="ECO:0007669"/>
    <property type="project" value="InterPro"/>
</dbReference>
<dbReference type="SUPFAM" id="SSF52172">
    <property type="entry name" value="CheY-like"/>
    <property type="match status" value="1"/>
</dbReference>
<feature type="modified residue" description="4-aspartylphosphate" evidence="4">
    <location>
        <position position="55"/>
    </location>
</feature>
<evidence type="ECO:0000313" key="7">
    <source>
        <dbReference type="EMBL" id="MBC1489353.1"/>
    </source>
</evidence>
<evidence type="ECO:0000256" key="2">
    <source>
        <dbReference type="ARBA" id="ARBA00023125"/>
    </source>
</evidence>
<dbReference type="Gene3D" id="3.40.50.2300">
    <property type="match status" value="1"/>
</dbReference>
<feature type="domain" description="Response regulatory" evidence="6">
    <location>
        <begin position="3"/>
        <end position="120"/>
    </location>
</feature>
<dbReference type="InterPro" id="IPR020449">
    <property type="entry name" value="Tscrpt_reg_AraC-type_HTH"/>
</dbReference>
<reference evidence="7 8" key="1">
    <citation type="submission" date="2020-03" db="EMBL/GenBank/DDBJ databases">
        <title>Soil Listeria distribution.</title>
        <authorList>
            <person name="Liao J."/>
            <person name="Wiedmann M."/>
        </authorList>
    </citation>
    <scope>NUCLEOTIDE SEQUENCE [LARGE SCALE GENOMIC DNA]</scope>
    <source>
        <strain evidence="7 8">FSL L7-1554</strain>
    </source>
</reference>
<dbReference type="InterPro" id="IPR009057">
    <property type="entry name" value="Homeodomain-like_sf"/>
</dbReference>
<evidence type="ECO:0000256" key="4">
    <source>
        <dbReference type="PROSITE-ProRule" id="PRU00169"/>
    </source>
</evidence>
<dbReference type="Proteomes" id="UP000561617">
    <property type="component" value="Unassembled WGS sequence"/>
</dbReference>
<accession>A0A7X0X845</accession>
<feature type="domain" description="HTH araC/xylS-type" evidence="5">
    <location>
        <begin position="395"/>
        <end position="493"/>
    </location>
</feature>
<protein>
    <submittedName>
        <fullName evidence="7">Response regulator transcription factor</fullName>
    </submittedName>
</protein>
<dbReference type="SMART" id="SM00448">
    <property type="entry name" value="REC"/>
    <property type="match status" value="1"/>
</dbReference>
<evidence type="ECO:0000256" key="3">
    <source>
        <dbReference type="ARBA" id="ARBA00023163"/>
    </source>
</evidence>
<dbReference type="InterPro" id="IPR018060">
    <property type="entry name" value="HTH_AraC"/>
</dbReference>
<dbReference type="InterPro" id="IPR001789">
    <property type="entry name" value="Sig_transdc_resp-reg_receiver"/>
</dbReference>
<dbReference type="SMART" id="SM00342">
    <property type="entry name" value="HTH_ARAC"/>
    <property type="match status" value="1"/>
</dbReference>
<dbReference type="CDD" id="cd17536">
    <property type="entry name" value="REC_YesN-like"/>
    <property type="match status" value="1"/>
</dbReference>
<dbReference type="RefSeq" id="WP_185381226.1">
    <property type="nucleotide sequence ID" value="NZ_JAASTW010000012.1"/>
</dbReference>
<dbReference type="InterPro" id="IPR011006">
    <property type="entry name" value="CheY-like_superfamily"/>
</dbReference>
<evidence type="ECO:0000313" key="8">
    <source>
        <dbReference type="Proteomes" id="UP000561617"/>
    </source>
</evidence>
<proteinExistence type="predicted"/>
<dbReference type="GO" id="GO:0000160">
    <property type="term" value="P:phosphorelay signal transduction system"/>
    <property type="evidence" value="ECO:0007669"/>
    <property type="project" value="InterPro"/>
</dbReference>
<dbReference type="EMBL" id="JAASTW010000012">
    <property type="protein sequence ID" value="MBC1489353.1"/>
    <property type="molecule type" value="Genomic_DNA"/>
</dbReference>
<dbReference type="Gene3D" id="1.10.10.60">
    <property type="entry name" value="Homeodomain-like"/>
    <property type="match status" value="2"/>
</dbReference>
<dbReference type="PRINTS" id="PR00032">
    <property type="entry name" value="HTHARAC"/>
</dbReference>
<evidence type="ECO:0000259" key="5">
    <source>
        <dbReference type="PROSITE" id="PS01124"/>
    </source>
</evidence>